<evidence type="ECO:0000256" key="2">
    <source>
        <dbReference type="ARBA" id="ARBA00022695"/>
    </source>
</evidence>
<organism evidence="13 14">
    <name type="scientific">Agrobacterium vitis</name>
    <name type="common">Rhizobium vitis</name>
    <dbReference type="NCBI Taxonomy" id="373"/>
    <lineage>
        <taxon>Bacteria</taxon>
        <taxon>Pseudomonadati</taxon>
        <taxon>Pseudomonadota</taxon>
        <taxon>Alphaproteobacteria</taxon>
        <taxon>Hyphomicrobiales</taxon>
        <taxon>Rhizobiaceae</taxon>
        <taxon>Rhizobium/Agrobacterium group</taxon>
        <taxon>Agrobacterium</taxon>
    </lineage>
</organism>
<evidence type="ECO:0000313" key="14">
    <source>
        <dbReference type="Proteomes" id="UP000477951"/>
    </source>
</evidence>
<comment type="catalytic activity">
    <reaction evidence="10">
        <text>GTP + ATP = 3',3'-cGAMP + 2 diphosphate</text>
        <dbReference type="Rhea" id="RHEA:35647"/>
        <dbReference type="ChEBI" id="CHEBI:30616"/>
        <dbReference type="ChEBI" id="CHEBI:33019"/>
        <dbReference type="ChEBI" id="CHEBI:37565"/>
        <dbReference type="ChEBI" id="CHEBI:71501"/>
    </reaction>
    <physiologicalReaction direction="left-to-right" evidence="10">
        <dbReference type="Rhea" id="RHEA:35648"/>
    </physiologicalReaction>
</comment>
<evidence type="ECO:0000256" key="7">
    <source>
        <dbReference type="ARBA" id="ARBA00023080"/>
    </source>
</evidence>
<reference evidence="13 14" key="1">
    <citation type="submission" date="2019-12" db="EMBL/GenBank/DDBJ databases">
        <title>Whole-genome sequencing of Allorhizobium vitis.</title>
        <authorList>
            <person name="Gan H.M."/>
            <person name="Szegedi E."/>
            <person name="Burr T."/>
            <person name="Savka M.A."/>
        </authorList>
    </citation>
    <scope>NUCLEOTIDE SEQUENCE [LARGE SCALE GENOMIC DNA]</scope>
    <source>
        <strain evidence="13 14">CG516</strain>
    </source>
</reference>
<keyword evidence="8" id="KW-0051">Antiviral defense</keyword>
<evidence type="ECO:0000256" key="11">
    <source>
        <dbReference type="SAM" id="MobiDB-lite"/>
    </source>
</evidence>
<keyword evidence="3" id="KW-0479">Metal-binding</keyword>
<sequence length="340" mass="38592">MRDCHIQVAKYQRDEVRLPNESRRDIFSKAKTNRKRLKDGLAANEDPTPIGQRTQGSYAMRTMIVNSDEDYDIDDGVYFKKEDLVGPNGGDKTSLAAREMVCDALQDKRFNDEPEVLKNCVRVYYNEGYHIDVPVYRHVVVEDPWTGKEEDHYELASSVWKKSDALAVTSWFQDFNKDNCGNASKNGDSGQFVEVVRLLKAFARSRNSWKGMISNGLVISKLVADHWVEVADRDDKALRDVAKAIRDKLAWNQAVEHPVLDENIIAHGNAKAKFLHDKLDEKLKHLDVLDNSECDHATAMSAWDKFFATDWFSGQPEPDGARSLAQKVGPAVKRGETRYA</sequence>
<evidence type="ECO:0000256" key="9">
    <source>
        <dbReference type="ARBA" id="ARBA00044145"/>
    </source>
</evidence>
<dbReference type="Pfam" id="PF21654">
    <property type="entry name" value="DncV-like_NTFase"/>
    <property type="match status" value="1"/>
</dbReference>
<feature type="region of interest" description="Disordered" evidence="11">
    <location>
        <begin position="317"/>
        <end position="340"/>
    </location>
</feature>
<evidence type="ECO:0000313" key="13">
    <source>
        <dbReference type="EMBL" id="MUZ75980.1"/>
    </source>
</evidence>
<accession>A0A6L6VJK5</accession>
<keyword evidence="1" id="KW-0808">Transferase</keyword>
<proteinExistence type="predicted"/>
<dbReference type="GO" id="GO:0009117">
    <property type="term" value="P:nucleotide metabolic process"/>
    <property type="evidence" value="ECO:0007669"/>
    <property type="project" value="UniProtKB-KW"/>
</dbReference>
<dbReference type="GO" id="GO:0005524">
    <property type="term" value="F:ATP binding"/>
    <property type="evidence" value="ECO:0007669"/>
    <property type="project" value="UniProtKB-KW"/>
</dbReference>
<dbReference type="GO" id="GO:0016779">
    <property type="term" value="F:nucleotidyltransferase activity"/>
    <property type="evidence" value="ECO:0007669"/>
    <property type="project" value="UniProtKB-KW"/>
</dbReference>
<dbReference type="GO" id="GO:0051607">
    <property type="term" value="P:defense response to virus"/>
    <property type="evidence" value="ECO:0007669"/>
    <property type="project" value="UniProtKB-KW"/>
</dbReference>
<keyword evidence="5" id="KW-0067">ATP-binding</keyword>
<keyword evidence="4" id="KW-0547">Nucleotide-binding</keyword>
<dbReference type="AlphaFoldDB" id="A0A6L6VJK5"/>
<keyword evidence="2" id="KW-0548">Nucleotidyltransferase</keyword>
<gene>
    <name evidence="13" type="ORF">GOZ90_25330</name>
</gene>
<evidence type="ECO:0000256" key="3">
    <source>
        <dbReference type="ARBA" id="ARBA00022723"/>
    </source>
</evidence>
<evidence type="ECO:0000256" key="1">
    <source>
        <dbReference type="ARBA" id="ARBA00022679"/>
    </source>
</evidence>
<dbReference type="GO" id="GO:0046872">
    <property type="term" value="F:metal ion binding"/>
    <property type="evidence" value="ECO:0007669"/>
    <property type="project" value="UniProtKB-KW"/>
</dbReference>
<feature type="domain" description="Cyclic GMP-AMP synthase DncV-like nucleotidyltransferase" evidence="12">
    <location>
        <begin position="53"/>
        <end position="136"/>
    </location>
</feature>
<keyword evidence="6" id="KW-0460">Magnesium</keyword>
<dbReference type="InterPro" id="IPR048445">
    <property type="entry name" value="DncV-like_NTFase"/>
</dbReference>
<comment type="caution">
    <text evidence="13">The sequence shown here is derived from an EMBL/GenBank/DDBJ whole genome shotgun (WGS) entry which is preliminary data.</text>
</comment>
<evidence type="ECO:0000259" key="12">
    <source>
        <dbReference type="Pfam" id="PF21654"/>
    </source>
</evidence>
<name>A0A6L6VJK5_AGRVI</name>
<keyword evidence="7" id="KW-0546">Nucleotide metabolism</keyword>
<dbReference type="RefSeq" id="WP_156616502.1">
    <property type="nucleotide sequence ID" value="NZ_WPHR01000042.1"/>
</dbReference>
<evidence type="ECO:0000256" key="5">
    <source>
        <dbReference type="ARBA" id="ARBA00022840"/>
    </source>
</evidence>
<evidence type="ECO:0000256" key="8">
    <source>
        <dbReference type="ARBA" id="ARBA00023118"/>
    </source>
</evidence>
<evidence type="ECO:0000256" key="4">
    <source>
        <dbReference type="ARBA" id="ARBA00022741"/>
    </source>
</evidence>
<dbReference type="Proteomes" id="UP000477951">
    <property type="component" value="Unassembled WGS sequence"/>
</dbReference>
<evidence type="ECO:0000256" key="10">
    <source>
        <dbReference type="ARBA" id="ARBA00048304"/>
    </source>
</evidence>
<protein>
    <recommendedName>
        <fullName evidence="9">Cyclic GMP-AMP synthase</fullName>
    </recommendedName>
</protein>
<evidence type="ECO:0000256" key="6">
    <source>
        <dbReference type="ARBA" id="ARBA00022842"/>
    </source>
</evidence>
<dbReference type="EMBL" id="WPHR01000042">
    <property type="protein sequence ID" value="MUZ75980.1"/>
    <property type="molecule type" value="Genomic_DNA"/>
</dbReference>